<evidence type="ECO:0000256" key="1">
    <source>
        <dbReference type="ARBA" id="ARBA00005709"/>
    </source>
</evidence>
<keyword evidence="3" id="KW-0964">Secreted</keyword>
<sequence>MVSSILTNNGAMTALQSLKATQKNLLDTQNRISTGLKVSTAKDNAATWAVATSMRSDIANFKQVSENLSVSSAVVATGRSATEQMTDLVKQIRTKITAAQNSAVDASQIQADIDQLTAQINSTADAASYKGVNLINNTGTERMLSSVNDVNGAAVPSYITVGKTNLTTGGSLSQLNDISVVGRGDQLFSAVTDGTRAVTFGGFATAAQAGTGTFTVNYTDRQGVAKSLTVSGLTTAGVDDAGALATALNANADFAALFKVAGTDGGAGGADGQLVLQAKDRDLELGEFKITSISGNTLSTGVSAAGAVQSVELNFQSASAAPLKEGDTFSLDFTVDGSSRRVVLEVGSGTTDLISTEGSVERIRLNIDEVDGAATAADVANFVRDALNKSNFIDTAAASSASLQVSATAGKLTITSDNDALTGISHMATPTTDYETLLDRIDSVASTITNVAASLGSVGQRIDMQKDFMDKLVDTLTSGVGALVDADMSEEAARLQALQVQEQLGTQALSIANQAPQSILSLFRG</sequence>
<comment type="subcellular location">
    <subcellularLocation>
        <location evidence="3">Secreted</location>
    </subcellularLocation>
    <subcellularLocation>
        <location evidence="3">Bacterial flagellum</location>
    </subcellularLocation>
</comment>
<keyword evidence="6" id="KW-0282">Flagellum</keyword>
<keyword evidence="6" id="KW-0969">Cilium</keyword>
<keyword evidence="2 3" id="KW-0975">Bacterial flagellum</keyword>
<accession>A0ABS9W6D6</accession>
<evidence type="ECO:0000256" key="2">
    <source>
        <dbReference type="ARBA" id="ARBA00023143"/>
    </source>
</evidence>
<dbReference type="InterPro" id="IPR001029">
    <property type="entry name" value="Flagellin_N"/>
</dbReference>
<evidence type="ECO:0000259" key="5">
    <source>
        <dbReference type="Pfam" id="PF00700"/>
    </source>
</evidence>
<dbReference type="PRINTS" id="PR00207">
    <property type="entry name" value="FLAGELLIN"/>
</dbReference>
<dbReference type="PANTHER" id="PTHR42792:SF2">
    <property type="entry name" value="FLAGELLIN"/>
    <property type="match status" value="1"/>
</dbReference>
<protein>
    <recommendedName>
        <fullName evidence="3">Flagellin</fullName>
    </recommendedName>
</protein>
<comment type="caution">
    <text evidence="6">The sequence shown here is derived from an EMBL/GenBank/DDBJ whole genome shotgun (WGS) entry which is preliminary data.</text>
</comment>
<dbReference type="Gene3D" id="1.20.1330.10">
    <property type="entry name" value="f41 fragment of flagellin, N-terminal domain"/>
    <property type="match status" value="1"/>
</dbReference>
<name>A0ABS9W6D6_9PROT</name>
<reference evidence="6 7" key="1">
    <citation type="submission" date="2022-03" db="EMBL/GenBank/DDBJ databases">
        <title>Complete genome analysis of Roseomonas KG 17.1 : a prolific producer of plant growth promoters.</title>
        <authorList>
            <person name="Saadouli I."/>
            <person name="Najjari A."/>
            <person name="Mosbah A."/>
            <person name="Ouzari H.I."/>
        </authorList>
    </citation>
    <scope>NUCLEOTIDE SEQUENCE [LARGE SCALE GENOMIC DNA]</scope>
    <source>
        <strain evidence="6 7">KG17-1</strain>
    </source>
</reference>
<comment type="similarity">
    <text evidence="1 3">Belongs to the bacterial flagellin family.</text>
</comment>
<feature type="domain" description="Flagellin N-terminal" evidence="4">
    <location>
        <begin position="5"/>
        <end position="139"/>
    </location>
</feature>
<keyword evidence="6" id="KW-0966">Cell projection</keyword>
<dbReference type="Pfam" id="PF00700">
    <property type="entry name" value="Flagellin_C"/>
    <property type="match status" value="1"/>
</dbReference>
<dbReference type="SUPFAM" id="SSF64518">
    <property type="entry name" value="Phase 1 flagellin"/>
    <property type="match status" value="1"/>
</dbReference>
<dbReference type="InterPro" id="IPR001492">
    <property type="entry name" value="Flagellin"/>
</dbReference>
<evidence type="ECO:0000256" key="3">
    <source>
        <dbReference type="RuleBase" id="RU362073"/>
    </source>
</evidence>
<dbReference type="PANTHER" id="PTHR42792">
    <property type="entry name" value="FLAGELLIN"/>
    <property type="match status" value="1"/>
</dbReference>
<feature type="domain" description="Flagellin C-terminal" evidence="5">
    <location>
        <begin position="439"/>
        <end position="523"/>
    </location>
</feature>
<comment type="function">
    <text evidence="3">Flagellin is the subunit protein which polymerizes to form the filaments of bacterial flagella.</text>
</comment>
<keyword evidence="7" id="KW-1185">Reference proteome</keyword>
<dbReference type="RefSeq" id="WP_241793066.1">
    <property type="nucleotide sequence ID" value="NZ_JALBUU010000004.1"/>
</dbReference>
<dbReference type="InterPro" id="IPR046358">
    <property type="entry name" value="Flagellin_C"/>
</dbReference>
<organism evidence="6 7">
    <name type="scientific">Teichococcus vastitatis</name>
    <dbReference type="NCBI Taxonomy" id="2307076"/>
    <lineage>
        <taxon>Bacteria</taxon>
        <taxon>Pseudomonadati</taxon>
        <taxon>Pseudomonadota</taxon>
        <taxon>Alphaproteobacteria</taxon>
        <taxon>Acetobacterales</taxon>
        <taxon>Roseomonadaceae</taxon>
        <taxon>Roseomonas</taxon>
    </lineage>
</organism>
<proteinExistence type="inferred from homology"/>
<evidence type="ECO:0000259" key="4">
    <source>
        <dbReference type="Pfam" id="PF00669"/>
    </source>
</evidence>
<dbReference type="EMBL" id="JALBUU010000004">
    <property type="protein sequence ID" value="MCI0754783.1"/>
    <property type="molecule type" value="Genomic_DNA"/>
</dbReference>
<evidence type="ECO:0000313" key="6">
    <source>
        <dbReference type="EMBL" id="MCI0754783.1"/>
    </source>
</evidence>
<dbReference type="Pfam" id="PF00669">
    <property type="entry name" value="Flagellin_N"/>
    <property type="match status" value="1"/>
</dbReference>
<gene>
    <name evidence="6" type="ORF">MON41_13555</name>
</gene>
<evidence type="ECO:0000313" key="7">
    <source>
        <dbReference type="Proteomes" id="UP001201985"/>
    </source>
</evidence>
<dbReference type="Proteomes" id="UP001201985">
    <property type="component" value="Unassembled WGS sequence"/>
</dbReference>